<feature type="compositionally biased region" description="Low complexity" evidence="1">
    <location>
        <begin position="167"/>
        <end position="176"/>
    </location>
</feature>
<accession>A0A7S3KYL1</accession>
<name>A0A7S3KYL1_9STRA</name>
<feature type="domain" description="Gfo/Idh/MocA-like oxidoreductase N-terminal" evidence="2">
    <location>
        <begin position="190"/>
        <end position="256"/>
    </location>
</feature>
<organism evidence="3">
    <name type="scientific">Amphora coffeiformis</name>
    <dbReference type="NCBI Taxonomy" id="265554"/>
    <lineage>
        <taxon>Eukaryota</taxon>
        <taxon>Sar</taxon>
        <taxon>Stramenopiles</taxon>
        <taxon>Ochrophyta</taxon>
        <taxon>Bacillariophyta</taxon>
        <taxon>Bacillariophyceae</taxon>
        <taxon>Bacillariophycidae</taxon>
        <taxon>Thalassiophysales</taxon>
        <taxon>Catenulaceae</taxon>
        <taxon>Amphora</taxon>
    </lineage>
</organism>
<dbReference type="Gene3D" id="3.40.50.720">
    <property type="entry name" value="NAD(P)-binding Rossmann-like Domain"/>
    <property type="match status" value="1"/>
</dbReference>
<proteinExistence type="predicted"/>
<dbReference type="PANTHER" id="PTHR46368:SF4">
    <property type="entry name" value="OS10G0403700 PROTEIN"/>
    <property type="match status" value="1"/>
</dbReference>
<dbReference type="GO" id="GO:0000166">
    <property type="term" value="F:nucleotide binding"/>
    <property type="evidence" value="ECO:0007669"/>
    <property type="project" value="InterPro"/>
</dbReference>
<feature type="region of interest" description="Disordered" evidence="1">
    <location>
        <begin position="1"/>
        <end position="29"/>
    </location>
</feature>
<dbReference type="Gene3D" id="3.30.360.10">
    <property type="entry name" value="Dihydrodipicolinate Reductase, domain 2"/>
    <property type="match status" value="1"/>
</dbReference>
<dbReference type="InterPro" id="IPR000683">
    <property type="entry name" value="Gfo/Idh/MocA-like_OxRdtase_N"/>
</dbReference>
<dbReference type="SUPFAM" id="SSF51735">
    <property type="entry name" value="NAD(P)-binding Rossmann-fold domains"/>
    <property type="match status" value="1"/>
</dbReference>
<sequence>MSNTDTVVKRTASESSSSSSTAASTTMLEVEEESLRKSLSASTVALSSDLSKPLTAVLSGAGTRHPILQPPRPLHAASTAANTSTGACTRTGSSPKNNVNHHLRNRSCHQKLRQTLSLSPLHSVKHPCRIGILLHNTDMYDSATVVMDHCISFCHLTTLCLLHHPPPQHQETQHQQQGHEKTDSNDTEEREQACRAWLQTATGYVTPPQLPLYYGETGLTQMLADPNLDAVYVMVPTEEHEKAVLQCLRAAKHVLIKDFRSTALQTFREQVAQARAVQRFVQFSTMFDIQYNVQTFLDTVLQVPTFGRIERITAELEIGPPDLSKVGVSRPLAANDSCIHRLARYCVLMGLLLTPAEQSRPLRAQIEWCLRSSVATTNRTAAADNDDTPKNANGSAGVPIAAKGQVWFDNGRLLQLQVSYSAVRTHQRLQVHAATKYAVLGHFCLPAEHGLHSFRVYDCHYVRDTNTGKLDADVTAGEALDVQSGLPQHVMMWRGFAELCQAVEEQGWEEATQATFFTHTAIALKATLKALETSAAEKNRVVDVVLE</sequence>
<protein>
    <recommendedName>
        <fullName evidence="2">Gfo/Idh/MocA-like oxidoreductase N-terminal domain-containing protein</fullName>
    </recommendedName>
</protein>
<feature type="region of interest" description="Disordered" evidence="1">
    <location>
        <begin position="167"/>
        <end position="188"/>
    </location>
</feature>
<dbReference type="Pfam" id="PF01408">
    <property type="entry name" value="GFO_IDH_MocA"/>
    <property type="match status" value="1"/>
</dbReference>
<dbReference type="AlphaFoldDB" id="A0A7S3KYL1"/>
<evidence type="ECO:0000313" key="3">
    <source>
        <dbReference type="EMBL" id="CAE0403779.1"/>
    </source>
</evidence>
<evidence type="ECO:0000259" key="2">
    <source>
        <dbReference type="Pfam" id="PF01408"/>
    </source>
</evidence>
<evidence type="ECO:0000256" key="1">
    <source>
        <dbReference type="SAM" id="MobiDB-lite"/>
    </source>
</evidence>
<dbReference type="EMBL" id="HBIM01002249">
    <property type="protein sequence ID" value="CAE0403779.1"/>
    <property type="molecule type" value="Transcribed_RNA"/>
</dbReference>
<dbReference type="PANTHER" id="PTHR46368">
    <property type="match status" value="1"/>
</dbReference>
<feature type="compositionally biased region" description="Low complexity" evidence="1">
    <location>
        <begin position="13"/>
        <end position="26"/>
    </location>
</feature>
<gene>
    <name evidence="3" type="ORF">ACOF00016_LOCUS1968</name>
</gene>
<reference evidence="3" key="1">
    <citation type="submission" date="2021-01" db="EMBL/GenBank/DDBJ databases">
        <authorList>
            <person name="Corre E."/>
            <person name="Pelletier E."/>
            <person name="Niang G."/>
            <person name="Scheremetjew M."/>
            <person name="Finn R."/>
            <person name="Kale V."/>
            <person name="Holt S."/>
            <person name="Cochrane G."/>
            <person name="Meng A."/>
            <person name="Brown T."/>
            <person name="Cohen L."/>
        </authorList>
    </citation>
    <scope>NUCLEOTIDE SEQUENCE</scope>
    <source>
        <strain evidence="3">CCMP127</strain>
    </source>
</reference>
<dbReference type="InterPro" id="IPR036291">
    <property type="entry name" value="NAD(P)-bd_dom_sf"/>
</dbReference>